<dbReference type="OMA" id="VKQHGHR"/>
<dbReference type="Ensembl" id="ENSANAT00000047838.1">
    <property type="protein sequence ID" value="ENSANAP00000029808.1"/>
    <property type="gene ID" value="ENSANAG00000032677.1"/>
</dbReference>
<accession>A0A2K5E9A2</accession>
<protein>
    <submittedName>
        <fullName evidence="2">Uncharacterized protein</fullName>
    </submittedName>
</protein>
<dbReference type="Proteomes" id="UP000233020">
    <property type="component" value="Unplaced"/>
</dbReference>
<evidence type="ECO:0000313" key="2">
    <source>
        <dbReference type="Ensembl" id="ENSANAP00000029808.1"/>
    </source>
</evidence>
<feature type="compositionally biased region" description="Polar residues" evidence="1">
    <location>
        <begin position="45"/>
        <end position="56"/>
    </location>
</feature>
<sequence>ITTNSWMMARHWANVASPVKQHSHSPQPEWGWPSRQMTPLRPWASSRSPARQSCLM</sequence>
<proteinExistence type="predicted"/>
<dbReference type="GeneTree" id="ENSGT00910000147040"/>
<dbReference type="AlphaFoldDB" id="A0A2K5E9A2"/>
<name>A0A2K5E9A2_AOTNA</name>
<organism evidence="2 3">
    <name type="scientific">Aotus nancymaae</name>
    <name type="common">Ma's night monkey</name>
    <dbReference type="NCBI Taxonomy" id="37293"/>
    <lineage>
        <taxon>Eukaryota</taxon>
        <taxon>Metazoa</taxon>
        <taxon>Chordata</taxon>
        <taxon>Craniata</taxon>
        <taxon>Vertebrata</taxon>
        <taxon>Euteleostomi</taxon>
        <taxon>Mammalia</taxon>
        <taxon>Eutheria</taxon>
        <taxon>Euarchontoglires</taxon>
        <taxon>Primates</taxon>
        <taxon>Haplorrhini</taxon>
        <taxon>Platyrrhini</taxon>
        <taxon>Aotidae</taxon>
        <taxon>Aotus</taxon>
    </lineage>
</organism>
<feature type="region of interest" description="Disordered" evidence="1">
    <location>
        <begin position="17"/>
        <end position="56"/>
    </location>
</feature>
<keyword evidence="3" id="KW-1185">Reference proteome</keyword>
<reference evidence="2" key="1">
    <citation type="submission" date="2025-08" db="UniProtKB">
        <authorList>
            <consortium name="Ensembl"/>
        </authorList>
    </citation>
    <scope>IDENTIFICATION</scope>
</reference>
<evidence type="ECO:0000313" key="3">
    <source>
        <dbReference type="Proteomes" id="UP000233020"/>
    </source>
</evidence>
<evidence type="ECO:0000256" key="1">
    <source>
        <dbReference type="SAM" id="MobiDB-lite"/>
    </source>
</evidence>
<reference evidence="2" key="2">
    <citation type="submission" date="2025-09" db="UniProtKB">
        <authorList>
            <consortium name="Ensembl"/>
        </authorList>
    </citation>
    <scope>IDENTIFICATION</scope>
</reference>